<proteinExistence type="predicted"/>
<feature type="compositionally biased region" description="Polar residues" evidence="1">
    <location>
        <begin position="10"/>
        <end position="23"/>
    </location>
</feature>
<dbReference type="Proteomes" id="UP001604336">
    <property type="component" value="Unassembled WGS sequence"/>
</dbReference>
<gene>
    <name evidence="2" type="ORF">Adt_41237</name>
</gene>
<sequence length="105" mass="11091">MSGEPDHDPTTQTNTANGSNQPAEFQYPSLLQRPWYGHTLTDVSVVGDEGRPGYIGPRLILFGGATTLEWNSEASGTPSSTGSAGISMSWLQKLLMSTHPAGSAL</sequence>
<dbReference type="PANTHER" id="PTHR46422">
    <property type="entry name" value="SERINE/THREONINE-PROTEIN PHOSPHATASE BSL3"/>
    <property type="match status" value="1"/>
</dbReference>
<organism evidence="2 3">
    <name type="scientific">Abeliophyllum distichum</name>
    <dbReference type="NCBI Taxonomy" id="126358"/>
    <lineage>
        <taxon>Eukaryota</taxon>
        <taxon>Viridiplantae</taxon>
        <taxon>Streptophyta</taxon>
        <taxon>Embryophyta</taxon>
        <taxon>Tracheophyta</taxon>
        <taxon>Spermatophyta</taxon>
        <taxon>Magnoliopsida</taxon>
        <taxon>eudicotyledons</taxon>
        <taxon>Gunneridae</taxon>
        <taxon>Pentapetalae</taxon>
        <taxon>asterids</taxon>
        <taxon>lamiids</taxon>
        <taxon>Lamiales</taxon>
        <taxon>Oleaceae</taxon>
        <taxon>Forsythieae</taxon>
        <taxon>Abeliophyllum</taxon>
    </lineage>
</organism>
<evidence type="ECO:0000256" key="1">
    <source>
        <dbReference type="SAM" id="MobiDB-lite"/>
    </source>
</evidence>
<dbReference type="AlphaFoldDB" id="A0ABD1PS64"/>
<dbReference type="PANTHER" id="PTHR46422:SF4">
    <property type="entry name" value="SERINE_THREONINE-PROTEIN PHOSPHATASE BSL3"/>
    <property type="match status" value="1"/>
</dbReference>
<evidence type="ECO:0000313" key="2">
    <source>
        <dbReference type="EMBL" id="KAL2465386.1"/>
    </source>
</evidence>
<comment type="caution">
    <text evidence="2">The sequence shown here is derived from an EMBL/GenBank/DDBJ whole genome shotgun (WGS) entry which is preliminary data.</text>
</comment>
<dbReference type="EMBL" id="JBFOLK010000013">
    <property type="protein sequence ID" value="KAL2465386.1"/>
    <property type="molecule type" value="Genomic_DNA"/>
</dbReference>
<evidence type="ECO:0000313" key="3">
    <source>
        <dbReference type="Proteomes" id="UP001604336"/>
    </source>
</evidence>
<feature type="region of interest" description="Disordered" evidence="1">
    <location>
        <begin position="1"/>
        <end position="24"/>
    </location>
</feature>
<keyword evidence="3" id="KW-1185">Reference proteome</keyword>
<accession>A0ABD1PS64</accession>
<reference evidence="3" key="1">
    <citation type="submission" date="2024-07" db="EMBL/GenBank/DDBJ databases">
        <title>Two chromosome-level genome assemblies of Korean endemic species Abeliophyllum distichum and Forsythia ovata (Oleaceae).</title>
        <authorList>
            <person name="Jang H."/>
        </authorList>
    </citation>
    <scope>NUCLEOTIDE SEQUENCE [LARGE SCALE GENOMIC DNA]</scope>
</reference>
<name>A0ABD1PS64_9LAMI</name>
<protein>
    <submittedName>
        <fullName evidence="2">Serine/threonine-protein phosphatase BSL2</fullName>
    </submittedName>
</protein>